<evidence type="ECO:0000256" key="1">
    <source>
        <dbReference type="ARBA" id="ARBA00010552"/>
    </source>
</evidence>
<organism evidence="2 3">
    <name type="scientific">Mucilaginibacter conchicola</name>
    <dbReference type="NCBI Taxonomy" id="2303333"/>
    <lineage>
        <taxon>Bacteria</taxon>
        <taxon>Pseudomonadati</taxon>
        <taxon>Bacteroidota</taxon>
        <taxon>Sphingobacteriia</taxon>
        <taxon>Sphingobacteriales</taxon>
        <taxon>Sphingobacteriaceae</taxon>
        <taxon>Mucilaginibacter</taxon>
    </lineage>
</organism>
<dbReference type="AlphaFoldDB" id="A0A372NT65"/>
<dbReference type="Proteomes" id="UP000264217">
    <property type="component" value="Unassembled WGS sequence"/>
</dbReference>
<dbReference type="GO" id="GO:0019239">
    <property type="term" value="F:deaminase activity"/>
    <property type="evidence" value="ECO:0007669"/>
    <property type="project" value="TreeGrafter"/>
</dbReference>
<dbReference type="SUPFAM" id="SSF55298">
    <property type="entry name" value="YjgF-like"/>
    <property type="match status" value="1"/>
</dbReference>
<dbReference type="FunFam" id="3.30.1330.40:FF:000001">
    <property type="entry name" value="L-PSP family endoribonuclease"/>
    <property type="match status" value="1"/>
</dbReference>
<dbReference type="InterPro" id="IPR035959">
    <property type="entry name" value="RutC-like_sf"/>
</dbReference>
<accession>A0A372NT65</accession>
<evidence type="ECO:0000313" key="2">
    <source>
        <dbReference type="EMBL" id="RFZ92154.1"/>
    </source>
</evidence>
<dbReference type="InterPro" id="IPR006175">
    <property type="entry name" value="YjgF/YER057c/UK114"/>
</dbReference>
<proteinExistence type="inferred from homology"/>
<dbReference type="PANTHER" id="PTHR11803:SF58">
    <property type="entry name" value="PROTEIN HMF1-RELATED"/>
    <property type="match status" value="1"/>
</dbReference>
<dbReference type="NCBIfam" id="TIGR00004">
    <property type="entry name" value="Rid family detoxifying hydrolase"/>
    <property type="match status" value="1"/>
</dbReference>
<name>A0A372NT65_9SPHI</name>
<evidence type="ECO:0000313" key="3">
    <source>
        <dbReference type="Proteomes" id="UP000264217"/>
    </source>
</evidence>
<dbReference type="EMBL" id="QWDC01000002">
    <property type="protein sequence ID" value="RFZ92154.1"/>
    <property type="molecule type" value="Genomic_DNA"/>
</dbReference>
<dbReference type="OrthoDB" id="9803101at2"/>
<dbReference type="CDD" id="cd00448">
    <property type="entry name" value="YjgF_YER057c_UK114_family"/>
    <property type="match status" value="1"/>
</dbReference>
<dbReference type="InterPro" id="IPR006056">
    <property type="entry name" value="RidA"/>
</dbReference>
<dbReference type="GO" id="GO:0005829">
    <property type="term" value="C:cytosol"/>
    <property type="evidence" value="ECO:0007669"/>
    <property type="project" value="TreeGrafter"/>
</dbReference>
<gene>
    <name evidence="2" type="ORF">D0C36_11980</name>
</gene>
<comment type="caution">
    <text evidence="2">The sequence shown here is derived from an EMBL/GenBank/DDBJ whole genome shotgun (WGS) entry which is preliminary data.</text>
</comment>
<reference evidence="2 3" key="1">
    <citation type="submission" date="2018-08" db="EMBL/GenBank/DDBJ databases">
        <title>Mucilaginibacter sp. MYSH2.</title>
        <authorList>
            <person name="Seo T."/>
        </authorList>
    </citation>
    <scope>NUCLEOTIDE SEQUENCE [LARGE SCALE GENOMIC DNA]</scope>
    <source>
        <strain evidence="2 3">MYSH2</strain>
    </source>
</reference>
<comment type="similarity">
    <text evidence="1">Belongs to the RutC family.</text>
</comment>
<sequence>MKTIINTDKAPAPIGPYSQAVAANGLLFISGQIPANPATGEIVTTGITDEAKMVMENLKAILTEAGVGFDKIIKSTIFLTDMQTFAQVNEVYGSYFTADFPARETVQVSALPKGVNVEISVIALKD</sequence>
<dbReference type="PANTHER" id="PTHR11803">
    <property type="entry name" value="2-IMINOBUTANOATE/2-IMINOPROPANOATE DEAMINASE RIDA"/>
    <property type="match status" value="1"/>
</dbReference>
<keyword evidence="3" id="KW-1185">Reference proteome</keyword>
<dbReference type="Pfam" id="PF01042">
    <property type="entry name" value="Ribonuc_L-PSP"/>
    <property type="match status" value="1"/>
</dbReference>
<dbReference type="Gene3D" id="3.30.1330.40">
    <property type="entry name" value="RutC-like"/>
    <property type="match status" value="1"/>
</dbReference>
<dbReference type="RefSeq" id="WP_117391865.1">
    <property type="nucleotide sequence ID" value="NZ_QWDC01000002.1"/>
</dbReference>
<protein>
    <submittedName>
        <fullName evidence="2">RidA family protein</fullName>
    </submittedName>
</protein>